<dbReference type="Pfam" id="PF26409">
    <property type="entry name" value="DUF8107"/>
    <property type="match status" value="1"/>
</dbReference>
<evidence type="ECO:0000313" key="4">
    <source>
        <dbReference type="Proteomes" id="UP000281564"/>
    </source>
</evidence>
<dbReference type="AlphaFoldDB" id="A0A3A6Q1S8"/>
<dbReference type="RefSeq" id="WP_120083543.1">
    <property type="nucleotide sequence ID" value="NZ_QMDW01000004.1"/>
</dbReference>
<accession>A0A3A6Q1S8</accession>
<evidence type="ECO:0000313" key="3">
    <source>
        <dbReference type="EMBL" id="RJX50749.1"/>
    </source>
</evidence>
<feature type="domain" description="DUF8107" evidence="2">
    <location>
        <begin position="3"/>
        <end position="70"/>
    </location>
</feature>
<evidence type="ECO:0000259" key="2">
    <source>
        <dbReference type="Pfam" id="PF26409"/>
    </source>
</evidence>
<feature type="transmembrane region" description="Helical" evidence="1">
    <location>
        <begin position="21"/>
        <end position="44"/>
    </location>
</feature>
<dbReference type="EMBL" id="QMDW01000004">
    <property type="protein sequence ID" value="RJX50749.1"/>
    <property type="molecule type" value="Genomic_DNA"/>
</dbReference>
<evidence type="ECO:0000256" key="1">
    <source>
        <dbReference type="SAM" id="Phobius"/>
    </source>
</evidence>
<sequence length="71" mass="7184">MSADDGGFGDGVATSDGDPRVLLGLNAILSTLLGWTIIGGLSIIDVAAFSLLNVATAAIIVFALTYAVTMR</sequence>
<organism evidence="3 4">
    <name type="scientific">Halonotius pteroides</name>
    <dbReference type="NCBI Taxonomy" id="268735"/>
    <lineage>
        <taxon>Archaea</taxon>
        <taxon>Methanobacteriati</taxon>
        <taxon>Methanobacteriota</taxon>
        <taxon>Stenosarchaea group</taxon>
        <taxon>Halobacteria</taxon>
        <taxon>Halobacteriales</taxon>
        <taxon>Haloferacaceae</taxon>
        <taxon>Halonotius</taxon>
    </lineage>
</organism>
<gene>
    <name evidence="3" type="ORF">DP106_03890</name>
</gene>
<comment type="caution">
    <text evidence="3">The sequence shown here is derived from an EMBL/GenBank/DDBJ whole genome shotgun (WGS) entry which is preliminary data.</text>
</comment>
<dbReference type="Proteomes" id="UP000281564">
    <property type="component" value="Unassembled WGS sequence"/>
</dbReference>
<feature type="transmembrane region" description="Helical" evidence="1">
    <location>
        <begin position="50"/>
        <end position="69"/>
    </location>
</feature>
<proteinExistence type="predicted"/>
<keyword evidence="1" id="KW-0812">Transmembrane</keyword>
<name>A0A3A6Q1S8_9EURY</name>
<protein>
    <recommendedName>
        <fullName evidence="2">DUF8107 domain-containing protein</fullName>
    </recommendedName>
</protein>
<dbReference type="InterPro" id="IPR058420">
    <property type="entry name" value="DUF8107"/>
</dbReference>
<reference evidence="3 4" key="1">
    <citation type="submission" date="2018-06" db="EMBL/GenBank/DDBJ databases">
        <title>Halonotius sp. F13-13 a new haloarchaeeon isolated from a solar saltern from Isla Cristina, Huelva, Spain.</title>
        <authorList>
            <person name="Duran-Viseras A."/>
            <person name="Sanchez-Porro C."/>
            <person name="Ventosa A."/>
        </authorList>
    </citation>
    <scope>NUCLEOTIDE SEQUENCE [LARGE SCALE GENOMIC DNA]</scope>
    <source>
        <strain evidence="3 4">CECT 7525</strain>
    </source>
</reference>
<keyword evidence="1" id="KW-1133">Transmembrane helix</keyword>
<keyword evidence="1" id="KW-0472">Membrane</keyword>
<dbReference type="OrthoDB" id="214676at2157"/>
<keyword evidence="4" id="KW-1185">Reference proteome</keyword>